<dbReference type="RefSeq" id="WP_076469496.1">
    <property type="nucleotide sequence ID" value="NZ_FTNF01000004.1"/>
</dbReference>
<protein>
    <recommendedName>
        <fullName evidence="1">ESAT-6-like protein</fullName>
    </recommendedName>
</protein>
<evidence type="ECO:0000313" key="3">
    <source>
        <dbReference type="Proteomes" id="UP000186004"/>
    </source>
</evidence>
<gene>
    <name evidence="2" type="ORF">SAMN05444858_10498</name>
</gene>
<organism evidence="2 3">
    <name type="scientific">Micromonospora avicenniae</name>
    <dbReference type="NCBI Taxonomy" id="1198245"/>
    <lineage>
        <taxon>Bacteria</taxon>
        <taxon>Bacillati</taxon>
        <taxon>Actinomycetota</taxon>
        <taxon>Actinomycetes</taxon>
        <taxon>Micromonosporales</taxon>
        <taxon>Micromonosporaceae</taxon>
        <taxon>Micromonospora</taxon>
    </lineage>
</organism>
<dbReference type="InterPro" id="IPR036689">
    <property type="entry name" value="ESAT-6-like_sf"/>
</dbReference>
<dbReference type="Proteomes" id="UP000186004">
    <property type="component" value="Unassembled WGS sequence"/>
</dbReference>
<evidence type="ECO:0000256" key="1">
    <source>
        <dbReference type="RuleBase" id="RU362001"/>
    </source>
</evidence>
<dbReference type="EMBL" id="FTNF01000004">
    <property type="protein sequence ID" value="SIQ76621.1"/>
    <property type="molecule type" value="Genomic_DNA"/>
</dbReference>
<dbReference type="Gene3D" id="1.10.287.1060">
    <property type="entry name" value="ESAT-6-like"/>
    <property type="match status" value="1"/>
</dbReference>
<sequence length="97" mass="10768">MTDVNVGYDGLQRAASQLRSGQTEMTQRLQALKSMIDQLVGSEFRTQLASGRFQDSYQQWSTGAQNMIDGLEGMSTFLNDVVREYQDLDNRLAGGLG</sequence>
<dbReference type="NCBIfam" id="TIGR03930">
    <property type="entry name" value="WXG100_ESAT6"/>
    <property type="match status" value="1"/>
</dbReference>
<dbReference type="OrthoDB" id="3268062at2"/>
<proteinExistence type="inferred from homology"/>
<dbReference type="STRING" id="1198245.SAMN05444858_10498"/>
<evidence type="ECO:0000313" key="2">
    <source>
        <dbReference type="EMBL" id="SIQ76621.1"/>
    </source>
</evidence>
<name>A0A1N6VFH4_9ACTN</name>
<accession>A0A1N6VFH4</accession>
<keyword evidence="3" id="KW-1185">Reference proteome</keyword>
<comment type="similarity">
    <text evidence="1">Belongs to the WXG100 family.</text>
</comment>
<dbReference type="AlphaFoldDB" id="A0A1N6VFH4"/>
<dbReference type="Pfam" id="PF06013">
    <property type="entry name" value="WXG100"/>
    <property type="match status" value="1"/>
</dbReference>
<reference evidence="2 3" key="1">
    <citation type="submission" date="2017-01" db="EMBL/GenBank/DDBJ databases">
        <authorList>
            <person name="Mah S.A."/>
            <person name="Swanson W.J."/>
            <person name="Moy G.W."/>
            <person name="Vacquier V.D."/>
        </authorList>
    </citation>
    <scope>NUCLEOTIDE SEQUENCE [LARGE SCALE GENOMIC DNA]</scope>
    <source>
        <strain evidence="2 3">DSM 45758</strain>
    </source>
</reference>
<dbReference type="SUPFAM" id="SSF140453">
    <property type="entry name" value="EsxAB dimer-like"/>
    <property type="match status" value="1"/>
</dbReference>
<dbReference type="InterPro" id="IPR010310">
    <property type="entry name" value="T7SS_ESAT-6-like"/>
</dbReference>